<dbReference type="GO" id="GO:0005506">
    <property type="term" value="F:iron ion binding"/>
    <property type="evidence" value="ECO:0007669"/>
    <property type="project" value="InterPro"/>
</dbReference>
<dbReference type="InterPro" id="IPR017972">
    <property type="entry name" value="Cyt_P450_CS"/>
</dbReference>
<dbReference type="PANTHER" id="PTHR11903">
    <property type="entry name" value="PROSTAGLANDIN G/H SYNTHASE"/>
    <property type="match status" value="1"/>
</dbReference>
<reference evidence="12" key="2">
    <citation type="journal article" date="2023" name="IMA Fungus">
        <title>Comparative genomic study of the Penicillium genus elucidates a diverse pangenome and 15 lateral gene transfer events.</title>
        <authorList>
            <person name="Petersen C."/>
            <person name="Sorensen T."/>
            <person name="Nielsen M.R."/>
            <person name="Sondergaard T.E."/>
            <person name="Sorensen J.L."/>
            <person name="Fitzpatrick D.A."/>
            <person name="Frisvad J.C."/>
            <person name="Nielsen K.L."/>
        </authorList>
    </citation>
    <scope>NUCLEOTIDE SEQUENCE</scope>
    <source>
        <strain evidence="12">IBT 22155</strain>
    </source>
</reference>
<evidence type="ECO:0000256" key="7">
    <source>
        <dbReference type="ARBA" id="ARBA00022964"/>
    </source>
</evidence>
<protein>
    <recommendedName>
        <fullName evidence="3">linoleate 8R-lipoxygenase</fullName>
        <ecNumber evidence="3">1.13.11.60</ecNumber>
    </recommendedName>
</protein>
<dbReference type="InterPro" id="IPR001128">
    <property type="entry name" value="Cyt_P450"/>
</dbReference>
<evidence type="ECO:0000256" key="5">
    <source>
        <dbReference type="ARBA" id="ARBA00022617"/>
    </source>
</evidence>
<dbReference type="PROSITE" id="PS50292">
    <property type="entry name" value="PEROXIDASE_3"/>
    <property type="match status" value="1"/>
</dbReference>
<dbReference type="AlphaFoldDB" id="A0A9W9H6X5"/>
<dbReference type="InterPro" id="IPR050783">
    <property type="entry name" value="Oxylipin_biosynth_metab"/>
</dbReference>
<dbReference type="FunFam" id="1.10.640.10:FF:000005">
    <property type="entry name" value="Fatty acid oxygenase"/>
    <property type="match status" value="1"/>
</dbReference>
<dbReference type="GO" id="GO:0020037">
    <property type="term" value="F:heme binding"/>
    <property type="evidence" value="ECO:0007669"/>
    <property type="project" value="InterPro"/>
</dbReference>
<dbReference type="InterPro" id="IPR036396">
    <property type="entry name" value="Cyt_P450_sf"/>
</dbReference>
<accession>A0A9W9H6X5</accession>
<dbReference type="InterPro" id="IPR010255">
    <property type="entry name" value="Haem_peroxidase_sf"/>
</dbReference>
<dbReference type="InterPro" id="IPR034812">
    <property type="entry name" value="Ppo-like_N"/>
</dbReference>
<dbReference type="GO" id="GO:0004601">
    <property type="term" value="F:peroxidase activity"/>
    <property type="evidence" value="ECO:0007669"/>
    <property type="project" value="UniProtKB-KW"/>
</dbReference>
<comment type="subunit">
    <text evidence="2">Homotetramer.</text>
</comment>
<keyword evidence="4" id="KW-0575">Peroxidase</keyword>
<dbReference type="Proteomes" id="UP001149079">
    <property type="component" value="Unassembled WGS sequence"/>
</dbReference>
<evidence type="ECO:0000256" key="10">
    <source>
        <dbReference type="ARBA" id="ARBA00023235"/>
    </source>
</evidence>
<keyword evidence="13" id="KW-1185">Reference proteome</keyword>
<organism evidence="12 13">
    <name type="scientific">Penicillium bovifimosum</name>
    <dbReference type="NCBI Taxonomy" id="126998"/>
    <lineage>
        <taxon>Eukaryota</taxon>
        <taxon>Fungi</taxon>
        <taxon>Dikarya</taxon>
        <taxon>Ascomycota</taxon>
        <taxon>Pezizomycotina</taxon>
        <taxon>Eurotiomycetes</taxon>
        <taxon>Eurotiomycetidae</taxon>
        <taxon>Eurotiales</taxon>
        <taxon>Aspergillaceae</taxon>
        <taxon>Penicillium</taxon>
    </lineage>
</organism>
<dbReference type="GO" id="GO:0006631">
    <property type="term" value="P:fatty acid metabolic process"/>
    <property type="evidence" value="ECO:0007669"/>
    <property type="project" value="UniProtKB-ARBA"/>
</dbReference>
<proteinExistence type="predicted"/>
<evidence type="ECO:0000313" key="13">
    <source>
        <dbReference type="Proteomes" id="UP001149079"/>
    </source>
</evidence>
<sequence length="1075" mass="120342">MAEKESSSNSNKIAQMEQVVTAALRPLPTQTGDGTYVQQPTMTGLAKDLLHFDLQDAKTLTELAKTAVTGEAVDDREYTMERMIQLAAGLPSTSRNGKELTNTFLTQLWGDLEHPPVSYLGREAAYRSADGSGNNYFWPQIGAASTPYARSVRPKTMQPASLPEPEALFDSLLARQGFKEHPNKISSVLFYLASIIIHDLFQTDPRDQTRSLTSSYLDLSPLYGNNQKEQDTVRTFKAGMLKPDCFSAKRVLGFPPGVGVLLVMFNRFHNSVAAQLAAINEGGRFTKPDESNAQAYATWDNDLFQTARLVTCGLYVNIILKDYVRTILNVNRTDSIWSLDPRADIKDGLLGEAPAQATGNQVSAEFNLVYRWHSCVSARDAKWSEELYDELFNCHDPKQISLQQFTQGLRQWESKLPADPQERPFAKLQRQPDGKFNDDDLVKIFQEGVEDPAGAFGALNVPEVFRGIEVLGIKQARSWNLATLNEFRQYFGLASYTTFEEINPDPYIANQLKHLYDHPDLVELYPGLVVEEAKQPMTPGSGLCTNFTTSRAILSDAVALVRGDRFYTVDFTPKHLTNWAFNEISADTSIDGGQVFYKLVLKAFPNHFRGDSVYAHFPMVVPEENKKILTSLGRTKTYSFDRPFLKAPTLFINSHSACTKILNDQPGFKVVWGEKIQFLMENSGRPYGRDFALSGDLPANASSRKMLGAALHRDKWESEVKAFYEDITLKLLERNSYKVAGVNQVDIVRDVSVLAQVHFCANVFSLSLKTESNPRGVFSEQELYQIMAVIFACIFYDVDVSKSFQLCQTARSAAQQLGELTLANVELVSKTGFISHLVNRLHRHDILSEYGVHMIQRLLDSQLPVKDIVWSHLLPTAGAMVANQGQLFSQCLDYYLSEEAAEHLAEIQRLSREDTPEADELLVRYFMEGARLRCSVALPRFATKPTVIDDNGEKITLKAGQEILCNLVVAGRDPIAFPDPDKVRLDRDMSLYTHFGFGTHQCLGLKMCPTALSTMLKVLGRLDNIRRAPGPQGHLKRLDGLGGIAMYMDAEHKSFSPFPMTMKVQWDGDLPARRG</sequence>
<dbReference type="GeneID" id="81403563"/>
<keyword evidence="9 11" id="KW-0408">Iron</keyword>
<keyword evidence="7" id="KW-0223">Dioxygenase</keyword>
<comment type="catalytic activity">
    <reaction evidence="1">
        <text>(9Z,12Z)-octadecadienoate + O2 = (8R,9Z,12Z)-8-hydroperoxyoctadeca-9,12-dienoate</text>
        <dbReference type="Rhea" id="RHEA:25395"/>
        <dbReference type="ChEBI" id="CHEBI:15379"/>
        <dbReference type="ChEBI" id="CHEBI:30245"/>
        <dbReference type="ChEBI" id="CHEBI:58659"/>
        <dbReference type="EC" id="1.13.11.60"/>
    </reaction>
</comment>
<evidence type="ECO:0000256" key="1">
    <source>
        <dbReference type="ARBA" id="ARBA00000699"/>
    </source>
</evidence>
<evidence type="ECO:0000256" key="2">
    <source>
        <dbReference type="ARBA" id="ARBA00011881"/>
    </source>
</evidence>
<evidence type="ECO:0000256" key="9">
    <source>
        <dbReference type="ARBA" id="ARBA00023004"/>
    </source>
</evidence>
<dbReference type="InterPro" id="IPR037120">
    <property type="entry name" value="Haem_peroxidase_sf_animal"/>
</dbReference>
<gene>
    <name evidence="12" type="ORF">N7515_003649</name>
</gene>
<dbReference type="SUPFAM" id="SSF48113">
    <property type="entry name" value="Heme-dependent peroxidases"/>
    <property type="match status" value="1"/>
</dbReference>
<dbReference type="PROSITE" id="PS00086">
    <property type="entry name" value="CYTOCHROME_P450"/>
    <property type="match status" value="1"/>
</dbReference>
<name>A0A9W9H6X5_9EURO</name>
<comment type="caution">
    <text evidence="12">The sequence shown here is derived from an EMBL/GenBank/DDBJ whole genome shotgun (WGS) entry which is preliminary data.</text>
</comment>
<dbReference type="InterPro" id="IPR019791">
    <property type="entry name" value="Haem_peroxidase_animal"/>
</dbReference>
<dbReference type="EC" id="1.13.11.60" evidence="3"/>
<dbReference type="Pfam" id="PF00067">
    <property type="entry name" value="p450"/>
    <property type="match status" value="1"/>
</dbReference>
<dbReference type="GO" id="GO:0043386">
    <property type="term" value="P:mycotoxin biosynthetic process"/>
    <property type="evidence" value="ECO:0007669"/>
    <property type="project" value="UniProtKB-ARBA"/>
</dbReference>
<evidence type="ECO:0000256" key="4">
    <source>
        <dbReference type="ARBA" id="ARBA00022559"/>
    </source>
</evidence>
<dbReference type="GO" id="GO:0004497">
    <property type="term" value="F:monooxygenase activity"/>
    <property type="evidence" value="ECO:0007669"/>
    <property type="project" value="InterPro"/>
</dbReference>
<dbReference type="CDD" id="cd20612">
    <property type="entry name" value="CYP_LDS-like_C"/>
    <property type="match status" value="1"/>
</dbReference>
<keyword evidence="6 11" id="KW-0479">Metal-binding</keyword>
<dbReference type="RefSeq" id="XP_056523450.1">
    <property type="nucleotide sequence ID" value="XM_056664393.1"/>
</dbReference>
<feature type="binding site" description="axial binding residue" evidence="11">
    <location>
        <position position="373"/>
    </location>
    <ligand>
        <name>heme b</name>
        <dbReference type="ChEBI" id="CHEBI:60344"/>
    </ligand>
    <ligandPart>
        <name>Fe</name>
        <dbReference type="ChEBI" id="CHEBI:18248"/>
    </ligandPart>
</feature>
<dbReference type="Pfam" id="PF03098">
    <property type="entry name" value="An_peroxidase"/>
    <property type="match status" value="2"/>
</dbReference>
<keyword evidence="10" id="KW-0413">Isomerase</keyword>
<reference evidence="12" key="1">
    <citation type="submission" date="2022-11" db="EMBL/GenBank/DDBJ databases">
        <authorList>
            <person name="Petersen C."/>
        </authorList>
    </citation>
    <scope>NUCLEOTIDE SEQUENCE</scope>
    <source>
        <strain evidence="12">IBT 22155</strain>
    </source>
</reference>
<evidence type="ECO:0000313" key="12">
    <source>
        <dbReference type="EMBL" id="KAJ5138801.1"/>
    </source>
</evidence>
<dbReference type="CDD" id="cd09817">
    <property type="entry name" value="linoleate_diol_synthase_like"/>
    <property type="match status" value="1"/>
</dbReference>
<keyword evidence="5 11" id="KW-0349">Heme</keyword>
<dbReference type="GO" id="GO:0052878">
    <property type="term" value="F:linoleate 8R-lipoxygenase activity"/>
    <property type="evidence" value="ECO:0007669"/>
    <property type="project" value="UniProtKB-EC"/>
</dbReference>
<dbReference type="GO" id="GO:0016853">
    <property type="term" value="F:isomerase activity"/>
    <property type="evidence" value="ECO:0007669"/>
    <property type="project" value="UniProtKB-KW"/>
</dbReference>
<evidence type="ECO:0000256" key="6">
    <source>
        <dbReference type="ARBA" id="ARBA00022723"/>
    </source>
</evidence>
<dbReference type="GO" id="GO:0016705">
    <property type="term" value="F:oxidoreductase activity, acting on paired donors, with incorporation or reduction of molecular oxygen"/>
    <property type="evidence" value="ECO:0007669"/>
    <property type="project" value="InterPro"/>
</dbReference>
<evidence type="ECO:0000256" key="3">
    <source>
        <dbReference type="ARBA" id="ARBA00013239"/>
    </source>
</evidence>
<evidence type="ECO:0000256" key="11">
    <source>
        <dbReference type="PIRSR" id="PIRSR619791-2"/>
    </source>
</evidence>
<dbReference type="PANTHER" id="PTHR11903:SF37">
    <property type="entry name" value="PSI-PRODUCING OXYGENASE A"/>
    <property type="match status" value="1"/>
</dbReference>
<dbReference type="GO" id="GO:0006979">
    <property type="term" value="P:response to oxidative stress"/>
    <property type="evidence" value="ECO:0007669"/>
    <property type="project" value="InterPro"/>
</dbReference>
<dbReference type="EMBL" id="JAPQKL010000003">
    <property type="protein sequence ID" value="KAJ5138801.1"/>
    <property type="molecule type" value="Genomic_DNA"/>
</dbReference>
<dbReference type="Gene3D" id="1.10.630.10">
    <property type="entry name" value="Cytochrome P450"/>
    <property type="match status" value="1"/>
</dbReference>
<dbReference type="Gene3D" id="1.10.640.10">
    <property type="entry name" value="Haem peroxidase domain superfamily, animal type"/>
    <property type="match status" value="1"/>
</dbReference>
<keyword evidence="8" id="KW-0560">Oxidoreductase</keyword>
<dbReference type="OrthoDB" id="823504at2759"/>
<dbReference type="SUPFAM" id="SSF48264">
    <property type="entry name" value="Cytochrome P450"/>
    <property type="match status" value="1"/>
</dbReference>
<evidence type="ECO:0000256" key="8">
    <source>
        <dbReference type="ARBA" id="ARBA00023002"/>
    </source>
</evidence>